<dbReference type="RefSeq" id="WP_179461343.1">
    <property type="nucleotide sequence ID" value="NZ_JACBZX010000001.1"/>
</dbReference>
<dbReference type="EMBL" id="JACBZX010000001">
    <property type="protein sequence ID" value="NYG35720.1"/>
    <property type="molecule type" value="Genomic_DNA"/>
</dbReference>
<sequence length="102" mass="10635">MEIDETPTVTVESRPRVARGLGAWWLVAALVLLGVGVAIDRMLWASVIVSGGLALGALLRLTLPEERAGGLVVRARAVDVATLLVLGLAVLVSGLSLDLTPR</sequence>
<keyword evidence="3" id="KW-1185">Reference proteome</keyword>
<evidence type="ECO:0000256" key="1">
    <source>
        <dbReference type="SAM" id="Phobius"/>
    </source>
</evidence>
<dbReference type="Pfam" id="PF11222">
    <property type="entry name" value="DUF3017"/>
    <property type="match status" value="1"/>
</dbReference>
<feature type="transmembrane region" description="Helical" evidence="1">
    <location>
        <begin position="45"/>
        <end position="63"/>
    </location>
</feature>
<keyword evidence="1" id="KW-1133">Transmembrane helix</keyword>
<accession>A0A852X357</accession>
<organism evidence="2 3">
    <name type="scientific">Janibacter alkaliphilus</name>
    <dbReference type="NCBI Taxonomy" id="1069963"/>
    <lineage>
        <taxon>Bacteria</taxon>
        <taxon>Bacillati</taxon>
        <taxon>Actinomycetota</taxon>
        <taxon>Actinomycetes</taxon>
        <taxon>Micrococcales</taxon>
        <taxon>Intrasporangiaceae</taxon>
        <taxon>Janibacter</taxon>
    </lineage>
</organism>
<keyword evidence="1" id="KW-0472">Membrane</keyword>
<protein>
    <recommendedName>
        <fullName evidence="4">DUF3017 domain-containing protein</fullName>
    </recommendedName>
</protein>
<dbReference type="InterPro" id="IPR021385">
    <property type="entry name" value="DUF3017"/>
</dbReference>
<feature type="transmembrane region" description="Helical" evidence="1">
    <location>
        <begin position="75"/>
        <end position="97"/>
    </location>
</feature>
<name>A0A852X357_9MICO</name>
<dbReference type="Proteomes" id="UP000592181">
    <property type="component" value="Unassembled WGS sequence"/>
</dbReference>
<evidence type="ECO:0008006" key="4">
    <source>
        <dbReference type="Google" id="ProtNLM"/>
    </source>
</evidence>
<reference evidence="2 3" key="1">
    <citation type="submission" date="2020-07" db="EMBL/GenBank/DDBJ databases">
        <title>Sequencing the genomes of 1000 actinobacteria strains.</title>
        <authorList>
            <person name="Klenk H.-P."/>
        </authorList>
    </citation>
    <scope>NUCLEOTIDE SEQUENCE [LARGE SCALE GENOMIC DNA]</scope>
    <source>
        <strain evidence="2 3">DSM 24723</strain>
    </source>
</reference>
<dbReference type="AlphaFoldDB" id="A0A852X357"/>
<gene>
    <name evidence="2" type="ORF">BJY28_000189</name>
</gene>
<evidence type="ECO:0000313" key="3">
    <source>
        <dbReference type="Proteomes" id="UP000592181"/>
    </source>
</evidence>
<feature type="transmembrane region" description="Helical" evidence="1">
    <location>
        <begin position="21"/>
        <end position="39"/>
    </location>
</feature>
<comment type="caution">
    <text evidence="2">The sequence shown here is derived from an EMBL/GenBank/DDBJ whole genome shotgun (WGS) entry which is preliminary data.</text>
</comment>
<evidence type="ECO:0000313" key="2">
    <source>
        <dbReference type="EMBL" id="NYG35720.1"/>
    </source>
</evidence>
<proteinExistence type="predicted"/>
<keyword evidence="1" id="KW-0812">Transmembrane</keyword>